<dbReference type="AlphaFoldDB" id="A0A0M0K0Z3"/>
<evidence type="ECO:0000313" key="3">
    <source>
        <dbReference type="Proteomes" id="UP000037460"/>
    </source>
</evidence>
<dbReference type="GO" id="GO:0008757">
    <property type="term" value="F:S-adenosylmethionine-dependent methyltransferase activity"/>
    <property type="evidence" value="ECO:0007669"/>
    <property type="project" value="InterPro"/>
</dbReference>
<dbReference type="OrthoDB" id="2013972at2759"/>
<organism evidence="2 3">
    <name type="scientific">Chrysochromulina tobinii</name>
    <dbReference type="NCBI Taxonomy" id="1460289"/>
    <lineage>
        <taxon>Eukaryota</taxon>
        <taxon>Haptista</taxon>
        <taxon>Haptophyta</taxon>
        <taxon>Prymnesiophyceae</taxon>
        <taxon>Prymnesiales</taxon>
        <taxon>Chrysochromulinaceae</taxon>
        <taxon>Chrysochromulina</taxon>
    </lineage>
</organism>
<gene>
    <name evidence="2" type="ORF">Ctob_012595</name>
</gene>
<dbReference type="InterPro" id="IPR029063">
    <property type="entry name" value="SAM-dependent_MTases_sf"/>
</dbReference>
<dbReference type="CDD" id="cd02440">
    <property type="entry name" value="AdoMet_MTases"/>
    <property type="match status" value="1"/>
</dbReference>
<protein>
    <recommendedName>
        <fullName evidence="1">Methyltransferase type 11 domain-containing protein</fullName>
    </recommendedName>
</protein>
<proteinExistence type="predicted"/>
<dbReference type="PANTHER" id="PTHR43036:SF2">
    <property type="entry name" value="OS04G0481300 PROTEIN"/>
    <property type="match status" value="1"/>
</dbReference>
<dbReference type="Gene3D" id="3.40.50.150">
    <property type="entry name" value="Vaccinia Virus protein VP39"/>
    <property type="match status" value="1"/>
</dbReference>
<feature type="domain" description="Methyltransferase type 11" evidence="1">
    <location>
        <begin position="82"/>
        <end position="154"/>
    </location>
</feature>
<reference evidence="3" key="1">
    <citation type="journal article" date="2015" name="PLoS Genet.">
        <title>Genome Sequence and Transcriptome Analyses of Chrysochromulina tobin: Metabolic Tools for Enhanced Algal Fitness in the Prominent Order Prymnesiales (Haptophyceae).</title>
        <authorList>
            <person name="Hovde B.T."/>
            <person name="Deodato C.R."/>
            <person name="Hunsperger H.M."/>
            <person name="Ryken S.A."/>
            <person name="Yost W."/>
            <person name="Jha R.K."/>
            <person name="Patterson J."/>
            <person name="Monnat R.J. Jr."/>
            <person name="Barlow S.B."/>
            <person name="Starkenburg S.R."/>
            <person name="Cattolico R.A."/>
        </authorList>
    </citation>
    <scope>NUCLEOTIDE SEQUENCE</scope>
    <source>
        <strain evidence="3">CCMP291</strain>
    </source>
</reference>
<dbReference type="InterPro" id="IPR013216">
    <property type="entry name" value="Methyltransf_11"/>
</dbReference>
<accession>A0A0M0K0Z3</accession>
<dbReference type="Pfam" id="PF08241">
    <property type="entry name" value="Methyltransf_11"/>
    <property type="match status" value="1"/>
</dbReference>
<dbReference type="EMBL" id="JWZX01001812">
    <property type="protein sequence ID" value="KOO32277.1"/>
    <property type="molecule type" value="Genomic_DNA"/>
</dbReference>
<evidence type="ECO:0000259" key="1">
    <source>
        <dbReference type="Pfam" id="PF08241"/>
    </source>
</evidence>
<dbReference type="Proteomes" id="UP000037460">
    <property type="component" value="Unassembled WGS sequence"/>
</dbReference>
<keyword evidence="3" id="KW-1185">Reference proteome</keyword>
<dbReference type="PANTHER" id="PTHR43036">
    <property type="entry name" value="OSJNBB0011N17.9 PROTEIN"/>
    <property type="match status" value="1"/>
</dbReference>
<sequence length="257" mass="28368">MRTTFSASEFPASWPYTDEDFTRMDESPDFNFYSAPRFVTHIDDGAIAALTQYYKQTLTPGADLCDVCSSWISHLPKDVKYGRVVGVGMNARELEANTQLTEWVQADLNREPKLPFDDASFDNILCVVSIDYLIRPREVVSEFHRVLRPGGRVLLSFSNRCFPTKVAQKWLSLDDDGRQRMVGSYFMYSPQVTMDGKPAWVDVGAEKLPAPKRTPVASELGGKLGSLFGSSAAIMAAALGNLGDPMYVVSATKAGVS</sequence>
<dbReference type="SUPFAM" id="SSF53335">
    <property type="entry name" value="S-adenosyl-L-methionine-dependent methyltransferases"/>
    <property type="match status" value="1"/>
</dbReference>
<name>A0A0M0K0Z3_9EUKA</name>
<evidence type="ECO:0000313" key="2">
    <source>
        <dbReference type="EMBL" id="KOO32277.1"/>
    </source>
</evidence>
<comment type="caution">
    <text evidence="2">The sequence shown here is derived from an EMBL/GenBank/DDBJ whole genome shotgun (WGS) entry which is preliminary data.</text>
</comment>